<evidence type="ECO:0000259" key="7">
    <source>
        <dbReference type="Pfam" id="PF04138"/>
    </source>
</evidence>
<feature type="transmembrane region" description="Helical" evidence="6">
    <location>
        <begin position="56"/>
        <end position="75"/>
    </location>
</feature>
<comment type="subcellular location">
    <subcellularLocation>
        <location evidence="1">Membrane</location>
        <topology evidence="1">Multi-pass membrane protein</topology>
    </subcellularLocation>
</comment>
<evidence type="ECO:0000256" key="1">
    <source>
        <dbReference type="ARBA" id="ARBA00004141"/>
    </source>
</evidence>
<evidence type="ECO:0000313" key="8">
    <source>
        <dbReference type="EMBL" id="SDB34574.1"/>
    </source>
</evidence>
<keyword evidence="5 6" id="KW-0472">Membrane</keyword>
<proteinExistence type="inferred from homology"/>
<protein>
    <submittedName>
        <fullName evidence="8">Putative flippase GtrA (Transmembrane translocase of bactoprenol-linked glucose)</fullName>
    </submittedName>
</protein>
<evidence type="ECO:0000256" key="3">
    <source>
        <dbReference type="ARBA" id="ARBA00022692"/>
    </source>
</evidence>
<dbReference type="STRING" id="1732.SAMN02910417_02553"/>
<dbReference type="InterPro" id="IPR051401">
    <property type="entry name" value="GtrA_CellWall_Glycosyl"/>
</dbReference>
<keyword evidence="4 6" id="KW-1133">Transmembrane helix</keyword>
<accession>A0A1G6CP05</accession>
<evidence type="ECO:0000313" key="9">
    <source>
        <dbReference type="Proteomes" id="UP000199228"/>
    </source>
</evidence>
<reference evidence="8 9" key="1">
    <citation type="submission" date="2016-10" db="EMBL/GenBank/DDBJ databases">
        <authorList>
            <person name="de Groot N.N."/>
        </authorList>
    </citation>
    <scope>NUCLEOTIDE SEQUENCE [LARGE SCALE GENOMIC DNA]</scope>
    <source>
        <strain evidence="8 9">DSM 3217</strain>
    </source>
</reference>
<gene>
    <name evidence="8" type="ORF">SAMN02910417_02553</name>
</gene>
<name>A0A1G6CP05_EUBOX</name>
<evidence type="ECO:0000256" key="2">
    <source>
        <dbReference type="ARBA" id="ARBA00009399"/>
    </source>
</evidence>
<dbReference type="RefSeq" id="WP_090174739.1">
    <property type="nucleotide sequence ID" value="NZ_FMXR01000023.1"/>
</dbReference>
<dbReference type="Pfam" id="PF04138">
    <property type="entry name" value="GtrA_DPMS_TM"/>
    <property type="match status" value="1"/>
</dbReference>
<dbReference type="InterPro" id="IPR007267">
    <property type="entry name" value="GtrA_DPMS_TM"/>
</dbReference>
<dbReference type="OrthoDB" id="361483at2"/>
<feature type="transmembrane region" description="Helical" evidence="6">
    <location>
        <begin position="130"/>
        <end position="149"/>
    </location>
</feature>
<feature type="domain" description="GtrA/DPMS transmembrane" evidence="7">
    <location>
        <begin position="32"/>
        <end position="149"/>
    </location>
</feature>
<sequence length="156" mass="18325">MHQEDFFDRLFHKKPFNIFESFYQKNREVLLYLFFGGLTFIVSVVSYALFYKVCGMNALIANVFSWILAVMFAYITNRIWVFQSQHHSRFKVLIEMLSFFGGRVFTLVVEEVILWVGISYLHSDGVLVKVVAQIVVIVLNYVISKLFVFRNKKSRG</sequence>
<evidence type="ECO:0000256" key="6">
    <source>
        <dbReference type="SAM" id="Phobius"/>
    </source>
</evidence>
<organism evidence="8 9">
    <name type="scientific">Eubacterium oxidoreducens</name>
    <dbReference type="NCBI Taxonomy" id="1732"/>
    <lineage>
        <taxon>Bacteria</taxon>
        <taxon>Bacillati</taxon>
        <taxon>Bacillota</taxon>
        <taxon>Clostridia</taxon>
        <taxon>Eubacteriales</taxon>
        <taxon>Eubacteriaceae</taxon>
        <taxon>Eubacterium</taxon>
    </lineage>
</organism>
<dbReference type="EMBL" id="FMXR01000023">
    <property type="protein sequence ID" value="SDB34574.1"/>
    <property type="molecule type" value="Genomic_DNA"/>
</dbReference>
<feature type="transmembrane region" description="Helical" evidence="6">
    <location>
        <begin position="29"/>
        <end position="50"/>
    </location>
</feature>
<keyword evidence="3 6" id="KW-0812">Transmembrane</keyword>
<evidence type="ECO:0000256" key="5">
    <source>
        <dbReference type="ARBA" id="ARBA00023136"/>
    </source>
</evidence>
<dbReference type="PANTHER" id="PTHR38459">
    <property type="entry name" value="PROPHAGE BACTOPRENOL-LINKED GLUCOSE TRANSLOCASE HOMOLOG"/>
    <property type="match status" value="1"/>
</dbReference>
<dbReference type="Proteomes" id="UP000199228">
    <property type="component" value="Unassembled WGS sequence"/>
</dbReference>
<keyword evidence="9" id="KW-1185">Reference proteome</keyword>
<dbReference type="GO" id="GO:0000271">
    <property type="term" value="P:polysaccharide biosynthetic process"/>
    <property type="evidence" value="ECO:0007669"/>
    <property type="project" value="InterPro"/>
</dbReference>
<dbReference type="AlphaFoldDB" id="A0A1G6CP05"/>
<evidence type="ECO:0000256" key="4">
    <source>
        <dbReference type="ARBA" id="ARBA00022989"/>
    </source>
</evidence>
<dbReference type="PANTHER" id="PTHR38459:SF5">
    <property type="entry name" value="CELL WALL TEICHOIC ACID GLYCOSYLATION PROTEIN GTCA"/>
    <property type="match status" value="1"/>
</dbReference>
<comment type="similarity">
    <text evidence="2">Belongs to the GtrA family.</text>
</comment>
<dbReference type="GO" id="GO:0005886">
    <property type="term" value="C:plasma membrane"/>
    <property type="evidence" value="ECO:0007669"/>
    <property type="project" value="TreeGrafter"/>
</dbReference>